<evidence type="ECO:0000256" key="1">
    <source>
        <dbReference type="ARBA" id="ARBA00023224"/>
    </source>
</evidence>
<dbReference type="SUPFAM" id="SSF58104">
    <property type="entry name" value="Methyl-accepting chemotaxis protein (MCP) signaling domain"/>
    <property type="match status" value="1"/>
</dbReference>
<evidence type="ECO:0000259" key="4">
    <source>
        <dbReference type="PROSITE" id="PS50111"/>
    </source>
</evidence>
<evidence type="ECO:0000256" key="3">
    <source>
        <dbReference type="PROSITE-ProRule" id="PRU00284"/>
    </source>
</evidence>
<dbReference type="GO" id="GO:0006935">
    <property type="term" value="P:chemotaxis"/>
    <property type="evidence" value="ECO:0007669"/>
    <property type="project" value="InterPro"/>
</dbReference>
<protein>
    <recommendedName>
        <fullName evidence="8">Chemotaxis protein</fullName>
    </recommendedName>
</protein>
<dbReference type="PANTHER" id="PTHR32089">
    <property type="entry name" value="METHYL-ACCEPTING CHEMOTAXIS PROTEIN MCPB"/>
    <property type="match status" value="1"/>
</dbReference>
<comment type="similarity">
    <text evidence="2">Belongs to the methyl-accepting chemotaxis (MCP) protein family.</text>
</comment>
<dbReference type="STRING" id="1449351.RISW2_01375"/>
<dbReference type="Pfam" id="PF08448">
    <property type="entry name" value="PAS_4"/>
    <property type="match status" value="1"/>
</dbReference>
<reference evidence="6 7" key="1">
    <citation type="submission" date="2014-01" db="EMBL/GenBank/DDBJ databases">
        <title>Roseivivax isoporae LMG 25204 Genome Sequencing.</title>
        <authorList>
            <person name="Lai Q."/>
            <person name="Li G."/>
            <person name="Shao Z."/>
        </authorList>
    </citation>
    <scope>NUCLEOTIDE SEQUENCE [LARGE SCALE GENOMIC DNA]</scope>
    <source>
        <strain evidence="6 7">LMG 25204</strain>
    </source>
</reference>
<dbReference type="OrthoDB" id="9765776at2"/>
<keyword evidence="1 3" id="KW-0807">Transducer</keyword>
<dbReference type="PROSITE" id="PS50112">
    <property type="entry name" value="PAS"/>
    <property type="match status" value="1"/>
</dbReference>
<dbReference type="SMART" id="SM00283">
    <property type="entry name" value="MA"/>
    <property type="match status" value="1"/>
</dbReference>
<dbReference type="GO" id="GO:0007165">
    <property type="term" value="P:signal transduction"/>
    <property type="evidence" value="ECO:0007669"/>
    <property type="project" value="UniProtKB-KW"/>
</dbReference>
<feature type="domain" description="PAS" evidence="5">
    <location>
        <begin position="35"/>
        <end position="61"/>
    </location>
</feature>
<dbReference type="Gene3D" id="1.10.287.950">
    <property type="entry name" value="Methyl-accepting chemotaxis protein"/>
    <property type="match status" value="1"/>
</dbReference>
<accession>X7F9E7</accession>
<dbReference type="PATRIC" id="fig|1449351.3.peg.1698"/>
<dbReference type="RefSeq" id="WP_051491872.1">
    <property type="nucleotide sequence ID" value="NZ_JAME01000010.1"/>
</dbReference>
<dbReference type="CDD" id="cd00130">
    <property type="entry name" value="PAS"/>
    <property type="match status" value="1"/>
</dbReference>
<keyword evidence="7" id="KW-1185">Reference proteome</keyword>
<dbReference type="InterPro" id="IPR000014">
    <property type="entry name" value="PAS"/>
</dbReference>
<evidence type="ECO:0000256" key="2">
    <source>
        <dbReference type="ARBA" id="ARBA00029447"/>
    </source>
</evidence>
<organism evidence="6 7">
    <name type="scientific">Roseivivax isoporae LMG 25204</name>
    <dbReference type="NCBI Taxonomy" id="1449351"/>
    <lineage>
        <taxon>Bacteria</taxon>
        <taxon>Pseudomonadati</taxon>
        <taxon>Pseudomonadota</taxon>
        <taxon>Alphaproteobacteria</taxon>
        <taxon>Rhodobacterales</taxon>
        <taxon>Roseobacteraceae</taxon>
        <taxon>Roseivivax</taxon>
    </lineage>
</organism>
<dbReference type="EMBL" id="JAME01000010">
    <property type="protein sequence ID" value="ETX29348.1"/>
    <property type="molecule type" value="Genomic_DNA"/>
</dbReference>
<proteinExistence type="inferred from homology"/>
<dbReference type="InterPro" id="IPR035965">
    <property type="entry name" value="PAS-like_dom_sf"/>
</dbReference>
<dbReference type="Gene3D" id="3.30.450.20">
    <property type="entry name" value="PAS domain"/>
    <property type="match status" value="1"/>
</dbReference>
<dbReference type="eggNOG" id="COG0840">
    <property type="taxonomic scope" value="Bacteria"/>
</dbReference>
<name>X7F9E7_9RHOB</name>
<dbReference type="GO" id="GO:0004888">
    <property type="term" value="F:transmembrane signaling receptor activity"/>
    <property type="evidence" value="ECO:0007669"/>
    <property type="project" value="InterPro"/>
</dbReference>
<dbReference type="PROSITE" id="PS50111">
    <property type="entry name" value="CHEMOTAXIS_TRANSDUC_2"/>
    <property type="match status" value="1"/>
</dbReference>
<comment type="caution">
    <text evidence="6">The sequence shown here is derived from an EMBL/GenBank/DDBJ whole genome shotgun (WGS) entry which is preliminary data.</text>
</comment>
<dbReference type="NCBIfam" id="TIGR00229">
    <property type="entry name" value="sensory_box"/>
    <property type="match status" value="1"/>
</dbReference>
<evidence type="ECO:0000313" key="7">
    <source>
        <dbReference type="Proteomes" id="UP000023430"/>
    </source>
</evidence>
<evidence type="ECO:0008006" key="8">
    <source>
        <dbReference type="Google" id="ProtNLM"/>
    </source>
</evidence>
<dbReference type="InterPro" id="IPR004090">
    <property type="entry name" value="Chemotax_Me-accpt_rcpt"/>
</dbReference>
<dbReference type="InterPro" id="IPR013656">
    <property type="entry name" value="PAS_4"/>
</dbReference>
<dbReference type="InterPro" id="IPR004089">
    <property type="entry name" value="MCPsignal_dom"/>
</dbReference>
<gene>
    <name evidence="6" type="ORF">RISW2_01375</name>
</gene>
<dbReference type="PRINTS" id="PR00260">
    <property type="entry name" value="CHEMTRNSDUCR"/>
</dbReference>
<evidence type="ECO:0000313" key="6">
    <source>
        <dbReference type="EMBL" id="ETX29348.1"/>
    </source>
</evidence>
<sequence>MIKFATDITQEKLRTTELEEKWAAARRAHAICEFDIEGKVVTANDAFLRIVGYSLREIVDQHHSMFCTADHVRTQDYRGFWLEVARGEARTGIFHNVGRFDRDIHLLAHYDTFRDTAGHVAGVVMLAIDVTEHVALRREIEQRAIAVRTEVESILVANDRIRTGAQALDHALGAHTATLSEGGALLSAGVESMSGASRAMEKISEIVKVVGEIAVQTNLLAFNAAIEAARAGEYGVGFSIVADEVRKLAERNADAARDIVRELEIASDSLGRTTGGARQTIDIVRQTAAQLGDSKGSISGLFENCGLQTVSIDRISSVVRAIGDTAT</sequence>
<feature type="domain" description="Methyl-accepting transducer" evidence="4">
    <location>
        <begin position="190"/>
        <end position="327"/>
    </location>
</feature>
<evidence type="ECO:0000259" key="5">
    <source>
        <dbReference type="PROSITE" id="PS50112"/>
    </source>
</evidence>
<dbReference type="SUPFAM" id="SSF55785">
    <property type="entry name" value="PYP-like sensor domain (PAS domain)"/>
    <property type="match status" value="1"/>
</dbReference>
<dbReference type="Proteomes" id="UP000023430">
    <property type="component" value="Unassembled WGS sequence"/>
</dbReference>
<dbReference type="AlphaFoldDB" id="X7F9E7"/>
<dbReference type="Pfam" id="PF00015">
    <property type="entry name" value="MCPsignal"/>
    <property type="match status" value="1"/>
</dbReference>
<dbReference type="GO" id="GO:0016020">
    <property type="term" value="C:membrane"/>
    <property type="evidence" value="ECO:0007669"/>
    <property type="project" value="InterPro"/>
</dbReference>
<dbReference type="PANTHER" id="PTHR32089:SF112">
    <property type="entry name" value="LYSOZYME-LIKE PROTEIN-RELATED"/>
    <property type="match status" value="1"/>
</dbReference>